<reference evidence="1 2" key="1">
    <citation type="journal article" date="2018" name="BMC Genomics">
        <title>Genomic evidence for intraspecific hybridization in a clonal and extremely halotolerant yeast.</title>
        <authorList>
            <person name="Gostincar C."/>
            <person name="Stajich J.E."/>
            <person name="Zupancic J."/>
            <person name="Zalar P."/>
            <person name="Gunde-Cimerman N."/>
        </authorList>
    </citation>
    <scope>NUCLEOTIDE SEQUENCE [LARGE SCALE GENOMIC DNA]</scope>
    <source>
        <strain evidence="1 2">EXF-2682</strain>
    </source>
</reference>
<dbReference type="InterPro" id="IPR011333">
    <property type="entry name" value="SKP1/BTB/POZ_sf"/>
</dbReference>
<sequence length="275" mass="31688">MDICTLTSNFHAPTLYARTTTTATHEEIRTTKDHPQLTQRTRRAFSTMQPLTTEEFHKALCGPTIAVEVGEGDSKASFQVFEGILCQFEWFACALKEGRFREGEERKIKLPKTSPQTFKYFQYYAFRGQGPEPNEDQLQGHIKDLVELWIFGDAYNVPGLQFPVVFELRRMLNWACDDGMNPVDNETLSLAYCCTDTKSPVCILFAEYIVRRIEEFEDPESSYEFLGQYPGFITELYQAKGRYDQTYRRPKRVTFPTSLPELLKTTDIGVSQWGA</sequence>
<dbReference type="AlphaFoldDB" id="A0A3M7CWW0"/>
<name>A0A3M7CWW0_HORWE</name>
<evidence type="ECO:0000313" key="2">
    <source>
        <dbReference type="Proteomes" id="UP000269276"/>
    </source>
</evidence>
<dbReference type="Gene3D" id="3.30.710.10">
    <property type="entry name" value="Potassium Channel Kv1.1, Chain A"/>
    <property type="match status" value="1"/>
</dbReference>
<dbReference type="VEuPathDB" id="FungiDB:BTJ68_02940"/>
<dbReference type="EMBL" id="QWIP01000696">
    <property type="protein sequence ID" value="RMY56575.1"/>
    <property type="molecule type" value="Genomic_DNA"/>
</dbReference>
<dbReference type="PANTHER" id="PTHR47843:SF2">
    <property type="entry name" value="BTB DOMAIN-CONTAINING PROTEIN"/>
    <property type="match status" value="1"/>
</dbReference>
<dbReference type="PANTHER" id="PTHR47843">
    <property type="entry name" value="BTB DOMAIN-CONTAINING PROTEIN-RELATED"/>
    <property type="match status" value="1"/>
</dbReference>
<evidence type="ECO:0000313" key="1">
    <source>
        <dbReference type="EMBL" id="RMY56575.1"/>
    </source>
</evidence>
<dbReference type="Proteomes" id="UP000269276">
    <property type="component" value="Unassembled WGS sequence"/>
</dbReference>
<comment type="caution">
    <text evidence="1">The sequence shown here is derived from an EMBL/GenBank/DDBJ whole genome shotgun (WGS) entry which is preliminary data.</text>
</comment>
<evidence type="ECO:0008006" key="3">
    <source>
        <dbReference type="Google" id="ProtNLM"/>
    </source>
</evidence>
<organism evidence="1 2">
    <name type="scientific">Hortaea werneckii</name>
    <name type="common">Black yeast</name>
    <name type="synonym">Cladosporium werneckii</name>
    <dbReference type="NCBI Taxonomy" id="91943"/>
    <lineage>
        <taxon>Eukaryota</taxon>
        <taxon>Fungi</taxon>
        <taxon>Dikarya</taxon>
        <taxon>Ascomycota</taxon>
        <taxon>Pezizomycotina</taxon>
        <taxon>Dothideomycetes</taxon>
        <taxon>Dothideomycetidae</taxon>
        <taxon>Mycosphaerellales</taxon>
        <taxon>Teratosphaeriaceae</taxon>
        <taxon>Hortaea</taxon>
    </lineage>
</organism>
<gene>
    <name evidence="1" type="ORF">D0863_12929</name>
</gene>
<accession>A0A3M7CWW0</accession>
<protein>
    <recommendedName>
        <fullName evidence="3">BTB domain-containing protein</fullName>
    </recommendedName>
</protein>
<dbReference type="OrthoDB" id="194443at2759"/>
<proteinExistence type="predicted"/>